<dbReference type="OrthoDB" id="2490525at2"/>
<name>A0A347U7T7_9BACT</name>
<dbReference type="Gene3D" id="3.40.1110.10">
    <property type="entry name" value="Calcium-transporting ATPase, cytoplasmic domain N"/>
    <property type="match status" value="1"/>
</dbReference>
<dbReference type="InterPro" id="IPR001757">
    <property type="entry name" value="P_typ_ATPase"/>
</dbReference>
<dbReference type="GO" id="GO:0005886">
    <property type="term" value="C:plasma membrane"/>
    <property type="evidence" value="ECO:0007669"/>
    <property type="project" value="UniProtKB-SubCell"/>
</dbReference>
<keyword evidence="15" id="KW-0175">Coiled coil</keyword>
<dbReference type="GO" id="GO:0015086">
    <property type="term" value="F:cadmium ion transmembrane transporter activity"/>
    <property type="evidence" value="ECO:0007669"/>
    <property type="project" value="TreeGrafter"/>
</dbReference>
<dbReference type="RefSeq" id="WP_118917118.1">
    <property type="nucleotide sequence ID" value="NZ_CP032097.1"/>
</dbReference>
<evidence type="ECO:0000313" key="20">
    <source>
        <dbReference type="Proteomes" id="UP000290588"/>
    </source>
</evidence>
<dbReference type="PRINTS" id="PR00941">
    <property type="entry name" value="CDATPASE"/>
</dbReference>
<evidence type="ECO:0000313" key="18">
    <source>
        <dbReference type="EMBL" id="RXI28707.1"/>
    </source>
</evidence>
<dbReference type="CDD" id="cd00371">
    <property type="entry name" value="HMA"/>
    <property type="match status" value="1"/>
</dbReference>
<feature type="transmembrane region" description="Helical" evidence="14">
    <location>
        <begin position="111"/>
        <end position="130"/>
    </location>
</feature>
<feature type="transmembrane region" description="Helical" evidence="14">
    <location>
        <begin position="308"/>
        <end position="331"/>
    </location>
</feature>
<dbReference type="AlphaFoldDB" id="A0A347U7T7"/>
<accession>A0A347U7T7</accession>
<keyword evidence="11 14" id="KW-0472">Membrane</keyword>
<evidence type="ECO:0000256" key="7">
    <source>
        <dbReference type="ARBA" id="ARBA00022741"/>
    </source>
</evidence>
<dbReference type="InterPro" id="IPR006121">
    <property type="entry name" value="HMA_dom"/>
</dbReference>
<organism evidence="18 20">
    <name type="scientific">Arcobacter ellisii</name>
    <dbReference type="NCBI Taxonomy" id="913109"/>
    <lineage>
        <taxon>Bacteria</taxon>
        <taxon>Pseudomonadati</taxon>
        <taxon>Campylobacterota</taxon>
        <taxon>Epsilonproteobacteria</taxon>
        <taxon>Campylobacterales</taxon>
        <taxon>Arcobacteraceae</taxon>
        <taxon>Arcobacter</taxon>
    </lineage>
</organism>
<comment type="subcellular location">
    <subcellularLocation>
        <location evidence="2 14">Cell membrane</location>
    </subcellularLocation>
    <subcellularLocation>
        <location evidence="1">Membrane</location>
        <topology evidence="1">Multi-pass membrane protein</topology>
    </subcellularLocation>
</comment>
<dbReference type="EC" id="7.2.2.12" evidence="12"/>
<dbReference type="InterPro" id="IPR023299">
    <property type="entry name" value="ATPase_P-typ_cyto_dom_N"/>
</dbReference>
<dbReference type="NCBIfam" id="TIGR01512">
    <property type="entry name" value="ATPase-IB2_Cd"/>
    <property type="match status" value="1"/>
</dbReference>
<dbReference type="InterPro" id="IPR008250">
    <property type="entry name" value="ATPase_P-typ_transduc_dom_A_sf"/>
</dbReference>
<dbReference type="SUPFAM" id="SSF81653">
    <property type="entry name" value="Calcium ATPase, transduction domain A"/>
    <property type="match status" value="1"/>
</dbReference>
<evidence type="ECO:0000256" key="14">
    <source>
        <dbReference type="RuleBase" id="RU362081"/>
    </source>
</evidence>
<dbReference type="Pfam" id="PF00403">
    <property type="entry name" value="HMA"/>
    <property type="match status" value="1"/>
</dbReference>
<evidence type="ECO:0000256" key="8">
    <source>
        <dbReference type="ARBA" id="ARBA00022840"/>
    </source>
</evidence>
<keyword evidence="9" id="KW-1278">Translocase</keyword>
<keyword evidence="6 14" id="KW-0479">Metal-binding</keyword>
<dbReference type="Gene3D" id="3.30.70.100">
    <property type="match status" value="1"/>
</dbReference>
<keyword evidence="10 14" id="KW-1133">Transmembrane helix</keyword>
<feature type="domain" description="HMA" evidence="16">
    <location>
        <begin position="1"/>
        <end position="66"/>
    </location>
</feature>
<keyword evidence="14" id="KW-1003">Cell membrane</keyword>
<dbReference type="Gene3D" id="2.70.150.10">
    <property type="entry name" value="Calcium-transporting ATPase, cytoplasmic transduction domain A"/>
    <property type="match status" value="1"/>
</dbReference>
<evidence type="ECO:0000256" key="2">
    <source>
        <dbReference type="ARBA" id="ARBA00004236"/>
    </source>
</evidence>
<feature type="transmembrane region" description="Helical" evidence="14">
    <location>
        <begin position="670"/>
        <end position="688"/>
    </location>
</feature>
<keyword evidence="7 14" id="KW-0547">Nucleotide-binding</keyword>
<dbReference type="SUPFAM" id="SSF81665">
    <property type="entry name" value="Calcium ATPase, transmembrane domain M"/>
    <property type="match status" value="1"/>
</dbReference>
<proteinExistence type="inferred from homology"/>
<dbReference type="PROSITE" id="PS50846">
    <property type="entry name" value="HMA_2"/>
    <property type="match status" value="1"/>
</dbReference>
<dbReference type="Proteomes" id="UP000262582">
    <property type="component" value="Chromosome"/>
</dbReference>
<evidence type="ECO:0000256" key="5">
    <source>
        <dbReference type="ARBA" id="ARBA00022692"/>
    </source>
</evidence>
<evidence type="ECO:0000313" key="17">
    <source>
        <dbReference type="EMBL" id="AXX94915.1"/>
    </source>
</evidence>
<comment type="similarity">
    <text evidence="3 14">Belongs to the cation transport ATPase (P-type) (TC 3.A.3) family. Type IB subfamily.</text>
</comment>
<comment type="catalytic activity">
    <reaction evidence="13">
        <text>Zn(2+)(in) + ATP + H2O = Zn(2+)(out) + ADP + phosphate + H(+)</text>
        <dbReference type="Rhea" id="RHEA:20621"/>
        <dbReference type="ChEBI" id="CHEBI:15377"/>
        <dbReference type="ChEBI" id="CHEBI:15378"/>
        <dbReference type="ChEBI" id="CHEBI:29105"/>
        <dbReference type="ChEBI" id="CHEBI:30616"/>
        <dbReference type="ChEBI" id="CHEBI:43474"/>
        <dbReference type="ChEBI" id="CHEBI:456216"/>
        <dbReference type="EC" id="7.2.2.12"/>
    </reaction>
</comment>
<dbReference type="InterPro" id="IPR059000">
    <property type="entry name" value="ATPase_P-type_domA"/>
</dbReference>
<dbReference type="GO" id="GO:0005524">
    <property type="term" value="F:ATP binding"/>
    <property type="evidence" value="ECO:0007669"/>
    <property type="project" value="UniProtKB-UniRule"/>
</dbReference>
<dbReference type="PROSITE" id="PS00154">
    <property type="entry name" value="ATPASE_E1_E2"/>
    <property type="match status" value="1"/>
</dbReference>
<keyword evidence="19" id="KW-1185">Reference proteome</keyword>
<dbReference type="KEGG" id="aell:AELL_1249"/>
<dbReference type="SFLD" id="SFLDF00027">
    <property type="entry name" value="p-type_atpase"/>
    <property type="match status" value="1"/>
</dbReference>
<reference evidence="18 20" key="1">
    <citation type="submission" date="2017-09" db="EMBL/GenBank/DDBJ databases">
        <title>Genomics of the genus Arcobacter.</title>
        <authorList>
            <person name="Perez-Cataluna A."/>
            <person name="Figueras M.J."/>
            <person name="Salas-Masso N."/>
        </authorList>
    </citation>
    <scope>NUCLEOTIDE SEQUENCE [LARGE SCALE GENOMIC DNA]</scope>
    <source>
        <strain evidence="18 20">CECT 7837</strain>
    </source>
</reference>
<evidence type="ECO:0000256" key="6">
    <source>
        <dbReference type="ARBA" id="ARBA00022723"/>
    </source>
</evidence>
<dbReference type="NCBIfam" id="TIGR01525">
    <property type="entry name" value="ATPase-IB_hvy"/>
    <property type="match status" value="1"/>
</dbReference>
<dbReference type="SUPFAM" id="SSF56784">
    <property type="entry name" value="HAD-like"/>
    <property type="match status" value="1"/>
</dbReference>
<dbReference type="PANTHER" id="PTHR48085:SF5">
    <property type="entry name" value="CADMIUM_ZINC-TRANSPORTING ATPASE HMA4-RELATED"/>
    <property type="match status" value="1"/>
</dbReference>
<dbReference type="InterPro" id="IPR023298">
    <property type="entry name" value="ATPase_P-typ_TM_dom_sf"/>
</dbReference>
<sequence>MTTVKLQNLDCANCAGKIEKRLNELDELSNVKLNFATSTLSFEQKSEKNLLDKIENEIQKIEKQVLIIKDETKKQRTFWELLNKKLLLITIISIILTFISYNYVSNKNLQLILYVTAYLLVGRDVIFQAIKNIKNGKVFDEHFLMSIATIGAFALGEYVEGIAVMLFYQIGEMFQAVAVNNSRDNINALIDIKPEFANVKEGENIIQKTPENVKIGDTILVKVGEKVPVDGILLSKKCSFDTSTITGEFKPKTINENEELISGYINISNASYIKVKSLYKDSTIAKIVELIENAASKKASAEKFISKFAAVYTPIVVIFAVLLSTLPPLFIQGAVFTDWIERGLIFLVISCPCALVVSVPLSFFSAIGAISKRGVLVKGANYVEKLTEIRNIVFDKTGTLTHGVFEVTDIKSKLLPEDELLKLAAYSESFSTHPIALSIVKAYGKEIDLKHIITHEEFGGMGIKAIVDNKEVLIGNTKLLTKFNIQHDDVKENLSAILIAIDNVFAGYIVVDDIIKTEAKSIISELKKLNINKTYMLTGDKKEVALNVATALGIDEVKYELLPQEKLTYFEKIKKQTNQPTAFVGDGINDAPTLANADLGIAMGGIGSDLAVKSADIILLNDNIQSIVDAIKISKKTKTIVYQNIAFIMIVKIGFLFLGAGAIIGMKEAIFADVGVALLAIFNSMRILRMIKEK</sequence>
<dbReference type="InterPro" id="IPR044492">
    <property type="entry name" value="P_typ_ATPase_HD_dom"/>
</dbReference>
<dbReference type="Gene3D" id="3.40.50.1000">
    <property type="entry name" value="HAD superfamily/HAD-like"/>
    <property type="match status" value="1"/>
</dbReference>
<evidence type="ECO:0000256" key="3">
    <source>
        <dbReference type="ARBA" id="ARBA00006024"/>
    </source>
</evidence>
<dbReference type="GO" id="GO:0046872">
    <property type="term" value="F:metal ion binding"/>
    <property type="evidence" value="ECO:0007669"/>
    <property type="project" value="UniProtKB-KW"/>
</dbReference>
<evidence type="ECO:0000256" key="11">
    <source>
        <dbReference type="ARBA" id="ARBA00023136"/>
    </source>
</evidence>
<dbReference type="InterPro" id="IPR036163">
    <property type="entry name" value="HMA_dom_sf"/>
</dbReference>
<dbReference type="GO" id="GO:0016887">
    <property type="term" value="F:ATP hydrolysis activity"/>
    <property type="evidence" value="ECO:0007669"/>
    <property type="project" value="InterPro"/>
</dbReference>
<evidence type="ECO:0000256" key="10">
    <source>
        <dbReference type="ARBA" id="ARBA00022989"/>
    </source>
</evidence>
<dbReference type="SUPFAM" id="SSF55008">
    <property type="entry name" value="HMA, heavy metal-associated domain"/>
    <property type="match status" value="1"/>
</dbReference>
<dbReference type="InterPro" id="IPR036412">
    <property type="entry name" value="HAD-like_sf"/>
</dbReference>
<evidence type="ECO:0000259" key="16">
    <source>
        <dbReference type="PROSITE" id="PS50846"/>
    </source>
</evidence>
<feature type="coiled-coil region" evidence="15">
    <location>
        <begin position="44"/>
        <end position="71"/>
    </location>
</feature>
<keyword evidence="8 14" id="KW-0067">ATP-binding</keyword>
<dbReference type="PRINTS" id="PR00119">
    <property type="entry name" value="CATATPASE"/>
</dbReference>
<evidence type="ECO:0000256" key="12">
    <source>
        <dbReference type="ARBA" id="ARBA00039097"/>
    </source>
</evidence>
<evidence type="ECO:0000256" key="1">
    <source>
        <dbReference type="ARBA" id="ARBA00004141"/>
    </source>
</evidence>
<reference evidence="17 19" key="2">
    <citation type="submission" date="2018-08" db="EMBL/GenBank/DDBJ databases">
        <title>Complete genome of the Arcobacter ellisii type strain LMG 26155.</title>
        <authorList>
            <person name="Miller W.G."/>
            <person name="Yee E."/>
            <person name="Bono J.L."/>
        </authorList>
    </citation>
    <scope>NUCLEOTIDE SEQUENCE [LARGE SCALE GENOMIC DNA]</scope>
    <source>
        <strain evidence="17 19">LMG 26155</strain>
    </source>
</reference>
<protein>
    <recommendedName>
        <fullName evidence="12">P-type Zn(2+) transporter</fullName>
        <ecNumber evidence="12">7.2.2.12</ecNumber>
    </recommendedName>
</protein>
<dbReference type="Proteomes" id="UP000290588">
    <property type="component" value="Unassembled WGS sequence"/>
</dbReference>
<keyword evidence="4" id="KW-0597">Phosphoprotein</keyword>
<dbReference type="EMBL" id="CP032097">
    <property type="protein sequence ID" value="AXX94915.1"/>
    <property type="molecule type" value="Genomic_DNA"/>
</dbReference>
<dbReference type="SFLD" id="SFLDS00003">
    <property type="entry name" value="Haloacid_Dehalogenase"/>
    <property type="match status" value="1"/>
</dbReference>
<dbReference type="EMBL" id="NXIG01000020">
    <property type="protein sequence ID" value="RXI28707.1"/>
    <property type="molecule type" value="Genomic_DNA"/>
</dbReference>
<dbReference type="InterPro" id="IPR051014">
    <property type="entry name" value="Cation_Transport_ATPase_IB"/>
</dbReference>
<dbReference type="SFLD" id="SFLDG00002">
    <property type="entry name" value="C1.7:_P-type_atpase_like"/>
    <property type="match status" value="1"/>
</dbReference>
<dbReference type="InterPro" id="IPR018303">
    <property type="entry name" value="ATPase_P-typ_P_site"/>
</dbReference>
<evidence type="ECO:0000256" key="15">
    <source>
        <dbReference type="SAM" id="Coils"/>
    </source>
</evidence>
<evidence type="ECO:0000256" key="4">
    <source>
        <dbReference type="ARBA" id="ARBA00022553"/>
    </source>
</evidence>
<gene>
    <name evidence="18" type="primary">cadA</name>
    <name evidence="17" type="ORF">AELL_1249</name>
    <name evidence="18" type="ORF">CP962_13590</name>
</gene>
<evidence type="ECO:0000313" key="19">
    <source>
        <dbReference type="Proteomes" id="UP000262582"/>
    </source>
</evidence>
<dbReference type="GO" id="GO:0016463">
    <property type="term" value="F:P-type zinc transporter activity"/>
    <property type="evidence" value="ECO:0007669"/>
    <property type="project" value="UniProtKB-EC"/>
</dbReference>
<dbReference type="InterPro" id="IPR027256">
    <property type="entry name" value="P-typ_ATPase_IB"/>
</dbReference>
<dbReference type="Pfam" id="PF00702">
    <property type="entry name" value="Hydrolase"/>
    <property type="match status" value="1"/>
</dbReference>
<feature type="transmembrane region" description="Helical" evidence="14">
    <location>
        <begin position="86"/>
        <end position="104"/>
    </location>
</feature>
<dbReference type="PANTHER" id="PTHR48085">
    <property type="entry name" value="CADMIUM/ZINC-TRANSPORTING ATPASE HMA2-RELATED"/>
    <property type="match status" value="1"/>
</dbReference>
<feature type="transmembrane region" description="Helical" evidence="14">
    <location>
        <begin position="641"/>
        <end position="664"/>
    </location>
</feature>
<keyword evidence="5 14" id="KW-0812">Transmembrane</keyword>
<dbReference type="NCBIfam" id="TIGR01494">
    <property type="entry name" value="ATPase_P-type"/>
    <property type="match status" value="1"/>
</dbReference>
<feature type="transmembrane region" description="Helical" evidence="14">
    <location>
        <begin position="142"/>
        <end position="168"/>
    </location>
</feature>
<dbReference type="InterPro" id="IPR023214">
    <property type="entry name" value="HAD_sf"/>
</dbReference>
<evidence type="ECO:0000256" key="9">
    <source>
        <dbReference type="ARBA" id="ARBA00022967"/>
    </source>
</evidence>
<dbReference type="Pfam" id="PF00122">
    <property type="entry name" value="E1-E2_ATPase"/>
    <property type="match status" value="1"/>
</dbReference>
<feature type="transmembrane region" description="Helical" evidence="14">
    <location>
        <begin position="343"/>
        <end position="370"/>
    </location>
</feature>
<evidence type="ECO:0000256" key="13">
    <source>
        <dbReference type="ARBA" id="ARBA00047308"/>
    </source>
</evidence>